<reference evidence="1 2" key="1">
    <citation type="journal article" date="2014" name="PLoS Genet.">
        <title>Phylogenetically driven sequencing of extremely halophilic archaea reveals strategies for static and dynamic osmo-response.</title>
        <authorList>
            <person name="Becker E.A."/>
            <person name="Seitzer P.M."/>
            <person name="Tritt A."/>
            <person name="Larsen D."/>
            <person name="Krusor M."/>
            <person name="Yao A.I."/>
            <person name="Wu D."/>
            <person name="Madern D."/>
            <person name="Eisen J.A."/>
            <person name="Darling A.E."/>
            <person name="Facciotti M.T."/>
        </authorList>
    </citation>
    <scope>NUCLEOTIDE SEQUENCE [LARGE SCALE GENOMIC DNA]</scope>
    <source>
        <strain evidence="1 2">JCM 12890</strain>
    </source>
</reference>
<evidence type="ECO:0000313" key="2">
    <source>
        <dbReference type="Proteomes" id="UP000011511"/>
    </source>
</evidence>
<sequence length="73" mass="7853">MAGRLYHVSDRIWNARITGRLRGSGGFLTSEYGPLVLSFDIVGNGLGTGGLALAERLGRVRIPHVLDGHPLLE</sequence>
<protein>
    <submittedName>
        <fullName evidence="1">Uncharacterized protein</fullName>
    </submittedName>
</protein>
<accession>L9ZQ49</accession>
<proteinExistence type="predicted"/>
<comment type="caution">
    <text evidence="1">The sequence shown here is derived from an EMBL/GenBank/DDBJ whole genome shotgun (WGS) entry which is preliminary data.</text>
</comment>
<gene>
    <name evidence="1" type="ORF">C485_05643</name>
</gene>
<dbReference type="EMBL" id="AOIK01000016">
    <property type="protein sequence ID" value="ELY88615.1"/>
    <property type="molecule type" value="Genomic_DNA"/>
</dbReference>
<dbReference type="Proteomes" id="UP000011511">
    <property type="component" value="Unassembled WGS sequence"/>
</dbReference>
<organism evidence="1 2">
    <name type="scientific">Natrinema altunense (strain JCM 12890 / CGMCC 1.3731 / AJ2)</name>
    <dbReference type="NCBI Taxonomy" id="1227494"/>
    <lineage>
        <taxon>Archaea</taxon>
        <taxon>Methanobacteriati</taxon>
        <taxon>Methanobacteriota</taxon>
        <taxon>Stenosarchaea group</taxon>
        <taxon>Halobacteria</taxon>
        <taxon>Halobacteriales</taxon>
        <taxon>Natrialbaceae</taxon>
        <taxon>Natrinema</taxon>
    </lineage>
</organism>
<evidence type="ECO:0000313" key="1">
    <source>
        <dbReference type="EMBL" id="ELY88615.1"/>
    </source>
</evidence>
<dbReference type="AlphaFoldDB" id="L9ZQ49"/>
<name>L9ZQ49_NATA2</name>
<keyword evidence="2" id="KW-1185">Reference proteome</keyword>